<sequence length="153" mass="17098">MDLLRLDAVDADDLAILAAHCQDAVLRIDDLQYLPAEQRFVLAMNRFVWEKAGGHSRFSLFRRQEYERRQAVLSFARVRAVQRHGIDPAATDQVLSLLTMQFAPGDAPSGWIELVFAGGSAIRLDVECVEARLADLGPAWSTAARPDHDKPDR</sequence>
<keyword evidence="2" id="KW-1185">Reference proteome</keyword>
<name>A0A916XT24_9HYPH</name>
<evidence type="ECO:0000313" key="1">
    <source>
        <dbReference type="EMBL" id="GGD06263.1"/>
    </source>
</evidence>
<evidence type="ECO:0000313" key="2">
    <source>
        <dbReference type="Proteomes" id="UP000613160"/>
    </source>
</evidence>
<dbReference type="InterPro" id="IPR021335">
    <property type="entry name" value="DUF2948"/>
</dbReference>
<reference evidence="1" key="1">
    <citation type="journal article" date="2014" name="Int. J. Syst. Evol. Microbiol.">
        <title>Complete genome sequence of Corynebacterium casei LMG S-19264T (=DSM 44701T), isolated from a smear-ripened cheese.</title>
        <authorList>
            <consortium name="US DOE Joint Genome Institute (JGI-PGF)"/>
            <person name="Walter F."/>
            <person name="Albersmeier A."/>
            <person name="Kalinowski J."/>
            <person name="Ruckert C."/>
        </authorList>
    </citation>
    <scope>NUCLEOTIDE SEQUENCE</scope>
    <source>
        <strain evidence="1">CGMCC 1.15493</strain>
    </source>
</reference>
<gene>
    <name evidence="1" type="ORF">GCM10011335_06500</name>
</gene>
<reference evidence="1" key="2">
    <citation type="submission" date="2020-09" db="EMBL/GenBank/DDBJ databases">
        <authorList>
            <person name="Sun Q."/>
            <person name="Zhou Y."/>
        </authorList>
    </citation>
    <scope>NUCLEOTIDE SEQUENCE</scope>
    <source>
        <strain evidence="1">CGMCC 1.15493</strain>
    </source>
</reference>
<protein>
    <recommendedName>
        <fullName evidence="3">DUF2948 family protein</fullName>
    </recommendedName>
</protein>
<dbReference type="Pfam" id="PF11164">
    <property type="entry name" value="DUF2948"/>
    <property type="match status" value="1"/>
</dbReference>
<dbReference type="Proteomes" id="UP000613160">
    <property type="component" value="Unassembled WGS sequence"/>
</dbReference>
<dbReference type="AlphaFoldDB" id="A0A916XT24"/>
<evidence type="ECO:0008006" key="3">
    <source>
        <dbReference type="Google" id="ProtNLM"/>
    </source>
</evidence>
<organism evidence="1 2">
    <name type="scientific">Aureimonas glaciei</name>
    <dbReference type="NCBI Taxonomy" id="1776957"/>
    <lineage>
        <taxon>Bacteria</taxon>
        <taxon>Pseudomonadati</taxon>
        <taxon>Pseudomonadota</taxon>
        <taxon>Alphaproteobacteria</taxon>
        <taxon>Hyphomicrobiales</taxon>
        <taxon>Aurantimonadaceae</taxon>
        <taxon>Aureimonas</taxon>
    </lineage>
</organism>
<dbReference type="EMBL" id="BMJJ01000001">
    <property type="protein sequence ID" value="GGD06263.1"/>
    <property type="molecule type" value="Genomic_DNA"/>
</dbReference>
<proteinExistence type="predicted"/>
<accession>A0A916XT24</accession>
<comment type="caution">
    <text evidence="1">The sequence shown here is derived from an EMBL/GenBank/DDBJ whole genome shotgun (WGS) entry which is preliminary data.</text>
</comment>
<dbReference type="RefSeq" id="WP_188849099.1">
    <property type="nucleotide sequence ID" value="NZ_BMJJ01000001.1"/>
</dbReference>